<dbReference type="PATRIC" id="fig|1445510.3.peg.4538"/>
<dbReference type="Proteomes" id="UP000032266">
    <property type="component" value="Chromosome"/>
</dbReference>
<dbReference type="Gene3D" id="3.40.30.10">
    <property type="entry name" value="Glutaredoxin"/>
    <property type="match status" value="1"/>
</dbReference>
<dbReference type="PANTHER" id="PTHR44051:SF8">
    <property type="entry name" value="GLUTATHIONE S-TRANSFERASE GSTA"/>
    <property type="match status" value="1"/>
</dbReference>
<organism evidence="4 5">
    <name type="scientific">Gynuella sunshinyii YC6258</name>
    <dbReference type="NCBI Taxonomy" id="1445510"/>
    <lineage>
        <taxon>Bacteria</taxon>
        <taxon>Pseudomonadati</taxon>
        <taxon>Pseudomonadota</taxon>
        <taxon>Gammaproteobacteria</taxon>
        <taxon>Oceanospirillales</taxon>
        <taxon>Saccharospirillaceae</taxon>
        <taxon>Gynuella</taxon>
    </lineage>
</organism>
<dbReference type="SUPFAM" id="SSF47616">
    <property type="entry name" value="GST C-terminal domain-like"/>
    <property type="match status" value="1"/>
</dbReference>
<protein>
    <submittedName>
        <fullName evidence="4">Glutathione S-transferase</fullName>
        <ecNumber evidence="4">2.5.1.18</ecNumber>
    </submittedName>
</protein>
<reference evidence="4 5" key="1">
    <citation type="submission" date="2014-01" db="EMBL/GenBank/DDBJ databases">
        <title>Full genme sequencing of cellulolytic bacterium Gynuella sunshinyii YC6258T gen. nov., sp. nov.</title>
        <authorList>
            <person name="Khan H."/>
            <person name="Chung E.J."/>
            <person name="Chung Y.R."/>
        </authorList>
    </citation>
    <scope>NUCLEOTIDE SEQUENCE [LARGE SCALE GENOMIC DNA]</scope>
    <source>
        <strain evidence="4 5">YC6258</strain>
    </source>
</reference>
<dbReference type="EC" id="2.5.1.18" evidence="4"/>
<name>A0A0C5VQR9_9GAMM</name>
<dbReference type="KEGG" id="gsn:YC6258_04574"/>
<dbReference type="PROSITE" id="PS50404">
    <property type="entry name" value="GST_NTER"/>
    <property type="match status" value="1"/>
</dbReference>
<dbReference type="SFLD" id="SFLDG01151">
    <property type="entry name" value="Main.2:_Nu-like"/>
    <property type="match status" value="1"/>
</dbReference>
<evidence type="ECO:0000313" key="5">
    <source>
        <dbReference type="Proteomes" id="UP000032266"/>
    </source>
</evidence>
<proteinExistence type="inferred from homology"/>
<dbReference type="OrthoDB" id="9803562at2"/>
<dbReference type="InterPro" id="IPR004045">
    <property type="entry name" value="Glutathione_S-Trfase_N"/>
</dbReference>
<dbReference type="PANTHER" id="PTHR44051">
    <property type="entry name" value="GLUTATHIONE S-TRANSFERASE-RELATED"/>
    <property type="match status" value="1"/>
</dbReference>
<dbReference type="InterPro" id="IPR036249">
    <property type="entry name" value="Thioredoxin-like_sf"/>
</dbReference>
<dbReference type="GO" id="GO:0004364">
    <property type="term" value="F:glutathione transferase activity"/>
    <property type="evidence" value="ECO:0007669"/>
    <property type="project" value="UniProtKB-EC"/>
</dbReference>
<dbReference type="Pfam" id="PF00043">
    <property type="entry name" value="GST_C"/>
    <property type="match status" value="1"/>
</dbReference>
<feature type="domain" description="GST N-terminal" evidence="2">
    <location>
        <begin position="14"/>
        <end position="101"/>
    </location>
</feature>
<evidence type="ECO:0000313" key="4">
    <source>
        <dbReference type="EMBL" id="AJQ96606.1"/>
    </source>
</evidence>
<dbReference type="InterPro" id="IPR036282">
    <property type="entry name" value="Glutathione-S-Trfase_C_sf"/>
</dbReference>
<dbReference type="Gene3D" id="1.20.1050.10">
    <property type="match status" value="1"/>
</dbReference>
<dbReference type="InterPro" id="IPR010987">
    <property type="entry name" value="Glutathione-S-Trfase_C-like"/>
</dbReference>
<dbReference type="EMBL" id="CP007142">
    <property type="protein sequence ID" value="AJQ96606.1"/>
    <property type="molecule type" value="Genomic_DNA"/>
</dbReference>
<dbReference type="AlphaFoldDB" id="A0A0C5VQR9"/>
<comment type="similarity">
    <text evidence="1">Belongs to the GST superfamily.</text>
</comment>
<dbReference type="PROSITE" id="PS50405">
    <property type="entry name" value="GST_CTER"/>
    <property type="match status" value="1"/>
</dbReference>
<keyword evidence="5" id="KW-1185">Reference proteome</keyword>
<dbReference type="HOGENOM" id="CLU_011226_14_4_6"/>
<dbReference type="SUPFAM" id="SSF52833">
    <property type="entry name" value="Thioredoxin-like"/>
    <property type="match status" value="1"/>
</dbReference>
<dbReference type="CDD" id="cd03048">
    <property type="entry name" value="GST_N_Ure2p_like"/>
    <property type="match status" value="1"/>
</dbReference>
<dbReference type="SFLD" id="SFLDG00358">
    <property type="entry name" value="Main_(cytGST)"/>
    <property type="match status" value="1"/>
</dbReference>
<gene>
    <name evidence="4" type="ORF">YC6258_04574</name>
</gene>
<dbReference type="SFLD" id="SFLDS00019">
    <property type="entry name" value="Glutathione_Transferase_(cytos"/>
    <property type="match status" value="1"/>
</dbReference>
<feature type="domain" description="GST C-terminal" evidence="3">
    <location>
        <begin position="104"/>
        <end position="229"/>
    </location>
</feature>
<dbReference type="RefSeq" id="WP_044618588.1">
    <property type="nucleotide sequence ID" value="NZ_CP007142.1"/>
</dbReference>
<dbReference type="STRING" id="1445510.YC6258_04574"/>
<evidence type="ECO:0000259" key="2">
    <source>
        <dbReference type="PROSITE" id="PS50404"/>
    </source>
</evidence>
<dbReference type="Pfam" id="PF02798">
    <property type="entry name" value="GST_N"/>
    <property type="match status" value="1"/>
</dbReference>
<accession>A0A0C5VQR9</accession>
<evidence type="ECO:0000256" key="1">
    <source>
        <dbReference type="RuleBase" id="RU003494"/>
    </source>
</evidence>
<keyword evidence="4" id="KW-0808">Transferase</keyword>
<dbReference type="InterPro" id="IPR040079">
    <property type="entry name" value="Glutathione_S-Trfase"/>
</dbReference>
<sequence length="229" mass="26155">MSMLFPSRWPATRPDIIQLYSLATPNGQKVGIMLEETGLEYEAHKIDIMAGDQFDEEFKQLNPNSKIPALIDPNGPSGQSITFMESGAILMYLAEKTGRFLPSDPARRWETIQWLFLQVAHVGPMFGQFGHFFKFAREKTSDSYALERYTAEAKRILTVLDQRLQTREWIMGDDEMTIADIAIAPWIKALDFYEGHETLGTESFTQVIRYRDQFYARPNVQKGAAVCSL</sequence>
<evidence type="ECO:0000259" key="3">
    <source>
        <dbReference type="PROSITE" id="PS50405"/>
    </source>
</evidence>
<dbReference type="InterPro" id="IPR004046">
    <property type="entry name" value="GST_C"/>
</dbReference>